<dbReference type="AlphaFoldDB" id="A0A2T7EWA0"/>
<protein>
    <submittedName>
        <fullName evidence="2">Uncharacterized protein</fullName>
    </submittedName>
</protein>
<organism evidence="2 3">
    <name type="scientific">Panicum hallii var. hallii</name>
    <dbReference type="NCBI Taxonomy" id="1504633"/>
    <lineage>
        <taxon>Eukaryota</taxon>
        <taxon>Viridiplantae</taxon>
        <taxon>Streptophyta</taxon>
        <taxon>Embryophyta</taxon>
        <taxon>Tracheophyta</taxon>
        <taxon>Spermatophyta</taxon>
        <taxon>Magnoliopsida</taxon>
        <taxon>Liliopsida</taxon>
        <taxon>Poales</taxon>
        <taxon>Poaceae</taxon>
        <taxon>PACMAD clade</taxon>
        <taxon>Panicoideae</taxon>
        <taxon>Panicodae</taxon>
        <taxon>Paniceae</taxon>
        <taxon>Panicinae</taxon>
        <taxon>Panicum</taxon>
        <taxon>Panicum sect. Panicum</taxon>
    </lineage>
</organism>
<evidence type="ECO:0000313" key="2">
    <source>
        <dbReference type="EMBL" id="PUZ72104.1"/>
    </source>
</evidence>
<keyword evidence="3" id="KW-1185">Reference proteome</keyword>
<reference evidence="2 3" key="1">
    <citation type="submission" date="2018-04" db="EMBL/GenBank/DDBJ databases">
        <title>WGS assembly of Panicum hallii var. hallii HAL2.</title>
        <authorList>
            <person name="Lovell J."/>
            <person name="Jenkins J."/>
            <person name="Lowry D."/>
            <person name="Mamidi S."/>
            <person name="Sreedasyam A."/>
            <person name="Weng X."/>
            <person name="Barry K."/>
            <person name="Bonette J."/>
            <person name="Campitelli B."/>
            <person name="Daum C."/>
            <person name="Gordon S."/>
            <person name="Gould B."/>
            <person name="Lipzen A."/>
            <person name="MacQueen A."/>
            <person name="Palacio-Mejia J."/>
            <person name="Plott C."/>
            <person name="Shakirov E."/>
            <person name="Shu S."/>
            <person name="Yoshinaga Y."/>
            <person name="Zane M."/>
            <person name="Rokhsar D."/>
            <person name="Grimwood J."/>
            <person name="Schmutz J."/>
            <person name="Juenger T."/>
        </authorList>
    </citation>
    <scope>NUCLEOTIDE SEQUENCE [LARGE SCALE GENOMIC DNA]</scope>
    <source>
        <strain evidence="3">cv. HAL2</strain>
    </source>
</reference>
<dbReference type="EMBL" id="CM009750">
    <property type="protein sequence ID" value="PUZ72104.1"/>
    <property type="molecule type" value="Genomic_DNA"/>
</dbReference>
<accession>A0A2T7EWA0</accession>
<proteinExistence type="predicted"/>
<feature type="region of interest" description="Disordered" evidence="1">
    <location>
        <begin position="1"/>
        <end position="35"/>
    </location>
</feature>
<dbReference type="Gramene" id="PUZ72104">
    <property type="protein sequence ID" value="PUZ72104"/>
    <property type="gene ID" value="GQ55_2G366400"/>
</dbReference>
<evidence type="ECO:0000256" key="1">
    <source>
        <dbReference type="SAM" id="MobiDB-lite"/>
    </source>
</evidence>
<evidence type="ECO:0000313" key="3">
    <source>
        <dbReference type="Proteomes" id="UP000244336"/>
    </source>
</evidence>
<dbReference type="Proteomes" id="UP000244336">
    <property type="component" value="Chromosome 2"/>
</dbReference>
<name>A0A2T7EWA0_9POAL</name>
<feature type="compositionally biased region" description="Low complexity" evidence="1">
    <location>
        <begin position="1"/>
        <end position="20"/>
    </location>
</feature>
<gene>
    <name evidence="2" type="ORF">GQ55_2G366400</name>
</gene>
<sequence length="104" mass="11464">MLSHEPATALSATAPSTRPAIPLPNPTPPSTALAAPVHGTACHPHALSRRIRRCRSLWASFTPTAISLLRGAAHRHLRRRLPVLRFMHQRCLSWWLSDIGPGTR</sequence>